<dbReference type="InterPro" id="IPR017871">
    <property type="entry name" value="ABC_transporter-like_CS"/>
</dbReference>
<dbReference type="PROSITE" id="PS00211">
    <property type="entry name" value="ABC_TRANSPORTER_1"/>
    <property type="match status" value="1"/>
</dbReference>
<feature type="coiled-coil region" evidence="6">
    <location>
        <begin position="770"/>
        <end position="804"/>
    </location>
</feature>
<dbReference type="Pfam" id="PF06472">
    <property type="entry name" value="ABC_membrane_2"/>
    <property type="match status" value="1"/>
</dbReference>
<sequence>MTLSPLLLSSPVISSPQNSIIQSFSAPILTINPTHALSSSTRITPSSVAAAIKQAASETISSDKLRKARGITPQYLQRILNTFRMALTFLRNNPKRTVWWSSILALLAWALFQYKRRLKQRCAEMLALDSTSHVVNPDGTIKSPSMKEAAKSTDSTKLTVDTSKTGESSPTRKKRLSKAKFYHQLAFLLRIIFPSWTSKETFLLLFHTGFLVTRTFLSIYIAWLDGKIIKSIVDRKGGKFAKRVAHWLLVAIPASYVNSMIKFFESRLSIAFRSRLTEYAYEKYMNNQTYYRVTNMDGRLQNPDQCLTTDIEAFSSHLAHVHSQLSKPILDIVINTYQLMSMALSRGHGTGLPSMLISMAVVLLTSKGLKWVRPPIGRLVTKSAELEGDLRHAHSRLITNSEEVAFHKGARAEKRILRDAYWSLTIFQKKFLRLKIFYNMCESYLMKYFWSASGLLMLAVPAILNEKDVGTPTGEMISGRTADFVTAKGLLLSAADAVERIMLSIKEIASLSGYTNRVYTMLKIFRQMSEQHYEKKGMLDAGISPHNVKIDIRDIRGKTSYGDRIEFSDVPIVTPNGDVLAEHVSFCIQKGMHTIVVGGNGCGKSSLFRIAAGLWPVYRGGICVPKNLLYVSQRPYLVSGTLRDQIIYPESVEDMRQQGITDSDLEKLMEKCHLSKLVRKWGWDQQLEWNGVLSGGEKQRLSFGRLYYHNPAYVVLDEAVAAVSVDVEESLYTHCLELGMTLISISHRPSLYKYHKMILHFDGKGGVQFEELNEQERTGLQDEKEKLQEEIAHVDEKKKRLRELCQVLGQQFPFE</sequence>
<feature type="transmembrane region" description="Helical" evidence="8">
    <location>
        <begin position="97"/>
        <end position="114"/>
    </location>
</feature>
<dbReference type="EMBL" id="HBGD01002287">
    <property type="protein sequence ID" value="CAD9078680.1"/>
    <property type="molecule type" value="Transcribed_RNA"/>
</dbReference>
<dbReference type="Pfam" id="PF00005">
    <property type="entry name" value="ABC_tran"/>
    <property type="match status" value="1"/>
</dbReference>
<evidence type="ECO:0000259" key="10">
    <source>
        <dbReference type="PROSITE" id="PS50929"/>
    </source>
</evidence>
<dbReference type="PROSITE" id="PS50929">
    <property type="entry name" value="ABC_TM1F"/>
    <property type="match status" value="1"/>
</dbReference>
<dbReference type="Gene3D" id="3.40.50.300">
    <property type="entry name" value="P-loop containing nucleotide triphosphate hydrolases"/>
    <property type="match status" value="1"/>
</dbReference>
<feature type="domain" description="ABC transporter" evidence="9">
    <location>
        <begin position="565"/>
        <end position="789"/>
    </location>
</feature>
<evidence type="ECO:0000256" key="8">
    <source>
        <dbReference type="SAM" id="Phobius"/>
    </source>
</evidence>
<dbReference type="CDD" id="cd03223">
    <property type="entry name" value="ABCD_peroxisomal_ALDP"/>
    <property type="match status" value="1"/>
</dbReference>
<dbReference type="SUPFAM" id="SSF52540">
    <property type="entry name" value="P-loop containing nucleoside triphosphate hydrolases"/>
    <property type="match status" value="1"/>
</dbReference>
<dbReference type="GO" id="GO:0007031">
    <property type="term" value="P:peroxisome organization"/>
    <property type="evidence" value="ECO:0007669"/>
    <property type="project" value="TreeGrafter"/>
</dbReference>
<feature type="compositionally biased region" description="Polar residues" evidence="7">
    <location>
        <begin position="152"/>
        <end position="169"/>
    </location>
</feature>
<dbReference type="GO" id="GO:0006635">
    <property type="term" value="P:fatty acid beta-oxidation"/>
    <property type="evidence" value="ECO:0007669"/>
    <property type="project" value="TreeGrafter"/>
</dbReference>
<dbReference type="GO" id="GO:0015910">
    <property type="term" value="P:long-chain fatty acid import into peroxisome"/>
    <property type="evidence" value="ECO:0007669"/>
    <property type="project" value="TreeGrafter"/>
</dbReference>
<comment type="similarity">
    <text evidence="1">Belongs to the ABC transporter superfamily. ABCD family. Peroxisomal fatty acyl CoA transporter (TC 3.A.1.203) subfamily.</text>
</comment>
<dbReference type="PANTHER" id="PTHR11384:SF67">
    <property type="entry name" value="ATP-BINDING CASSETTE SUB-FAMILY D MEMBER 1"/>
    <property type="match status" value="1"/>
</dbReference>
<evidence type="ECO:0008006" key="12">
    <source>
        <dbReference type="Google" id="ProtNLM"/>
    </source>
</evidence>
<dbReference type="InterPro" id="IPR050835">
    <property type="entry name" value="ABC_transporter_sub-D"/>
</dbReference>
<dbReference type="SUPFAM" id="SSF90123">
    <property type="entry name" value="ABC transporter transmembrane region"/>
    <property type="match status" value="1"/>
</dbReference>
<dbReference type="InterPro" id="IPR027417">
    <property type="entry name" value="P-loop_NTPase"/>
</dbReference>
<feature type="domain" description="ABC transmembrane type-1" evidence="10">
    <location>
        <begin position="210"/>
        <end position="471"/>
    </location>
</feature>
<dbReference type="InterPro" id="IPR011527">
    <property type="entry name" value="ABC1_TM_dom"/>
</dbReference>
<gene>
    <name evidence="11" type="ORF">PCOS0759_LOCUS1912</name>
</gene>
<dbReference type="GO" id="GO:0005778">
    <property type="term" value="C:peroxisomal membrane"/>
    <property type="evidence" value="ECO:0007669"/>
    <property type="project" value="TreeGrafter"/>
</dbReference>
<organism evidence="11">
    <name type="scientific">Percolomonas cosmopolitus</name>
    <dbReference type="NCBI Taxonomy" id="63605"/>
    <lineage>
        <taxon>Eukaryota</taxon>
        <taxon>Discoba</taxon>
        <taxon>Heterolobosea</taxon>
        <taxon>Tetramitia</taxon>
        <taxon>Eutetramitia</taxon>
        <taxon>Percolomonadidae</taxon>
        <taxon>Percolomonas</taxon>
    </lineage>
</organism>
<dbReference type="GO" id="GO:0005324">
    <property type="term" value="F:long-chain fatty acid transmembrane transporter activity"/>
    <property type="evidence" value="ECO:0007669"/>
    <property type="project" value="TreeGrafter"/>
</dbReference>
<evidence type="ECO:0000256" key="5">
    <source>
        <dbReference type="ARBA" id="ARBA00023136"/>
    </source>
</evidence>
<dbReference type="PANTHER" id="PTHR11384">
    <property type="entry name" value="ATP-BINDING CASSETTE, SUB-FAMILY D MEMBER"/>
    <property type="match status" value="1"/>
</dbReference>
<evidence type="ECO:0000256" key="1">
    <source>
        <dbReference type="ARBA" id="ARBA00008575"/>
    </source>
</evidence>
<feature type="transmembrane region" description="Helical" evidence="8">
    <location>
        <begin position="244"/>
        <end position="264"/>
    </location>
</feature>
<proteinExistence type="inferred from homology"/>
<dbReference type="GO" id="GO:0016887">
    <property type="term" value="F:ATP hydrolysis activity"/>
    <property type="evidence" value="ECO:0007669"/>
    <property type="project" value="InterPro"/>
</dbReference>
<name>A0A7S1KMX5_9EUKA</name>
<dbReference type="GO" id="GO:0042760">
    <property type="term" value="P:very long-chain fatty acid catabolic process"/>
    <property type="evidence" value="ECO:0007669"/>
    <property type="project" value="TreeGrafter"/>
</dbReference>
<dbReference type="InterPro" id="IPR036640">
    <property type="entry name" value="ABC1_TM_sf"/>
</dbReference>
<keyword evidence="2" id="KW-0813">Transport</keyword>
<keyword evidence="5 8" id="KW-0472">Membrane</keyword>
<keyword evidence="6" id="KW-0175">Coiled coil</keyword>
<feature type="transmembrane region" description="Helical" evidence="8">
    <location>
        <begin position="181"/>
        <end position="197"/>
    </location>
</feature>
<evidence type="ECO:0000313" key="11">
    <source>
        <dbReference type="EMBL" id="CAD9078680.1"/>
    </source>
</evidence>
<feature type="transmembrane region" description="Helical" evidence="8">
    <location>
        <begin position="203"/>
        <end position="223"/>
    </location>
</feature>
<accession>A0A7S1KMX5</accession>
<evidence type="ECO:0000256" key="7">
    <source>
        <dbReference type="SAM" id="MobiDB-lite"/>
    </source>
</evidence>
<evidence type="ECO:0000256" key="4">
    <source>
        <dbReference type="ARBA" id="ARBA00022989"/>
    </source>
</evidence>
<evidence type="ECO:0000256" key="3">
    <source>
        <dbReference type="ARBA" id="ARBA00022692"/>
    </source>
</evidence>
<reference evidence="11" key="1">
    <citation type="submission" date="2021-01" db="EMBL/GenBank/DDBJ databases">
        <authorList>
            <person name="Corre E."/>
            <person name="Pelletier E."/>
            <person name="Niang G."/>
            <person name="Scheremetjew M."/>
            <person name="Finn R."/>
            <person name="Kale V."/>
            <person name="Holt S."/>
            <person name="Cochrane G."/>
            <person name="Meng A."/>
            <person name="Brown T."/>
            <person name="Cohen L."/>
        </authorList>
    </citation>
    <scope>NUCLEOTIDE SEQUENCE</scope>
    <source>
        <strain evidence="11">WS</strain>
    </source>
</reference>
<dbReference type="GO" id="GO:0140359">
    <property type="term" value="F:ABC-type transporter activity"/>
    <property type="evidence" value="ECO:0007669"/>
    <property type="project" value="InterPro"/>
</dbReference>
<dbReference type="AlphaFoldDB" id="A0A7S1KMX5"/>
<evidence type="ECO:0000256" key="2">
    <source>
        <dbReference type="ARBA" id="ARBA00022448"/>
    </source>
</evidence>
<dbReference type="InterPro" id="IPR003439">
    <property type="entry name" value="ABC_transporter-like_ATP-bd"/>
</dbReference>
<dbReference type="GO" id="GO:0005524">
    <property type="term" value="F:ATP binding"/>
    <property type="evidence" value="ECO:0007669"/>
    <property type="project" value="InterPro"/>
</dbReference>
<protein>
    <recommendedName>
        <fullName evidence="12">ABC transporter domain-containing protein</fullName>
    </recommendedName>
</protein>
<keyword evidence="3 8" id="KW-0812">Transmembrane</keyword>
<keyword evidence="4 8" id="KW-1133">Transmembrane helix</keyword>
<evidence type="ECO:0000256" key="6">
    <source>
        <dbReference type="SAM" id="Coils"/>
    </source>
</evidence>
<dbReference type="Gene3D" id="1.20.1560.10">
    <property type="entry name" value="ABC transporter type 1, transmembrane domain"/>
    <property type="match status" value="1"/>
</dbReference>
<feature type="region of interest" description="Disordered" evidence="7">
    <location>
        <begin position="140"/>
        <end position="172"/>
    </location>
</feature>
<evidence type="ECO:0000259" key="9">
    <source>
        <dbReference type="PROSITE" id="PS50893"/>
    </source>
</evidence>
<dbReference type="PROSITE" id="PS50893">
    <property type="entry name" value="ABC_TRANSPORTER_2"/>
    <property type="match status" value="1"/>
</dbReference>